<protein>
    <submittedName>
        <fullName evidence="7">Uncharacterized protein</fullName>
    </submittedName>
</protein>
<keyword evidence="3 6" id="KW-1133">Transmembrane helix</keyword>
<dbReference type="EMBL" id="JBBXMP010000099">
    <property type="protein sequence ID" value="KAL0062692.1"/>
    <property type="molecule type" value="Genomic_DNA"/>
</dbReference>
<evidence type="ECO:0000256" key="5">
    <source>
        <dbReference type="SAM" id="MobiDB-lite"/>
    </source>
</evidence>
<gene>
    <name evidence="7" type="ORF">AAF712_010456</name>
</gene>
<feature type="compositionally biased region" description="Low complexity" evidence="5">
    <location>
        <begin position="116"/>
        <end position="127"/>
    </location>
</feature>
<evidence type="ECO:0000256" key="6">
    <source>
        <dbReference type="SAM" id="Phobius"/>
    </source>
</evidence>
<accession>A0ABR2ZNE4</accession>
<evidence type="ECO:0000256" key="4">
    <source>
        <dbReference type="ARBA" id="ARBA00023136"/>
    </source>
</evidence>
<organism evidence="7 8">
    <name type="scientific">Marasmius tenuissimus</name>
    <dbReference type="NCBI Taxonomy" id="585030"/>
    <lineage>
        <taxon>Eukaryota</taxon>
        <taxon>Fungi</taxon>
        <taxon>Dikarya</taxon>
        <taxon>Basidiomycota</taxon>
        <taxon>Agaricomycotina</taxon>
        <taxon>Agaricomycetes</taxon>
        <taxon>Agaricomycetidae</taxon>
        <taxon>Agaricales</taxon>
        <taxon>Marasmiineae</taxon>
        <taxon>Marasmiaceae</taxon>
        <taxon>Marasmius</taxon>
    </lineage>
</organism>
<feature type="transmembrane region" description="Helical" evidence="6">
    <location>
        <begin position="130"/>
        <end position="152"/>
    </location>
</feature>
<proteinExistence type="predicted"/>
<feature type="compositionally biased region" description="Polar residues" evidence="5">
    <location>
        <begin position="302"/>
        <end position="311"/>
    </location>
</feature>
<keyword evidence="4 6" id="KW-0472">Membrane</keyword>
<keyword evidence="2 6" id="KW-0812">Transmembrane</keyword>
<name>A0ABR2ZNE4_9AGAR</name>
<feature type="region of interest" description="Disordered" evidence="5">
    <location>
        <begin position="289"/>
        <end position="314"/>
    </location>
</feature>
<dbReference type="InterPro" id="IPR051694">
    <property type="entry name" value="Immunoregulatory_rcpt-like"/>
</dbReference>
<evidence type="ECO:0000256" key="3">
    <source>
        <dbReference type="ARBA" id="ARBA00022989"/>
    </source>
</evidence>
<feature type="compositionally biased region" description="Polar residues" evidence="5">
    <location>
        <begin position="237"/>
        <end position="246"/>
    </location>
</feature>
<reference evidence="7 8" key="1">
    <citation type="submission" date="2024-05" db="EMBL/GenBank/DDBJ databases">
        <title>A draft genome resource for the thread blight pathogen Marasmius tenuissimus strain MS-2.</title>
        <authorList>
            <person name="Yulfo-Soto G.E."/>
            <person name="Baruah I.K."/>
            <person name="Amoako-Attah I."/>
            <person name="Bukari Y."/>
            <person name="Meinhardt L.W."/>
            <person name="Bailey B.A."/>
            <person name="Cohen S.P."/>
        </authorList>
    </citation>
    <scope>NUCLEOTIDE SEQUENCE [LARGE SCALE GENOMIC DNA]</scope>
    <source>
        <strain evidence="7 8">MS-2</strain>
    </source>
</reference>
<feature type="region of interest" description="Disordered" evidence="5">
    <location>
        <begin position="100"/>
        <end position="127"/>
    </location>
</feature>
<dbReference type="CDD" id="cd12087">
    <property type="entry name" value="TM_EGFR-like"/>
    <property type="match status" value="1"/>
</dbReference>
<evidence type="ECO:0000256" key="2">
    <source>
        <dbReference type="ARBA" id="ARBA00022692"/>
    </source>
</evidence>
<evidence type="ECO:0000313" key="8">
    <source>
        <dbReference type="Proteomes" id="UP001437256"/>
    </source>
</evidence>
<comment type="subcellular location">
    <subcellularLocation>
        <location evidence="1">Membrane</location>
        <topology evidence="1">Single-pass membrane protein</topology>
    </subcellularLocation>
</comment>
<evidence type="ECO:0000256" key="1">
    <source>
        <dbReference type="ARBA" id="ARBA00004167"/>
    </source>
</evidence>
<comment type="caution">
    <text evidence="7">The sequence shown here is derived from an EMBL/GenBank/DDBJ whole genome shotgun (WGS) entry which is preliminary data.</text>
</comment>
<dbReference type="Proteomes" id="UP001437256">
    <property type="component" value="Unassembled WGS sequence"/>
</dbReference>
<feature type="region of interest" description="Disordered" evidence="5">
    <location>
        <begin position="237"/>
        <end position="261"/>
    </location>
</feature>
<evidence type="ECO:0000313" key="7">
    <source>
        <dbReference type="EMBL" id="KAL0062692.1"/>
    </source>
</evidence>
<keyword evidence="8" id="KW-1185">Reference proteome</keyword>
<sequence>MGNMGFNLVFRGTSITVYFILANDDYSTPTETRTECDFILNGILEKSYAHTPVKNKGTEYNVTVFKKEGLQDRVHTLEIGTGKKDHQVFIAFDYATYTVEEPDEDTDNRNGTTTASSNESDSKSSSPTGAIVGGVIGALVLIGGALVAFFLCRRRRNAKPKHDGLDGPGNNIHVAPYMAQAQPQHGNGFNPYNAPGSRSSGVATYAHPQTYPAHSRNTSASYPSDSYRNAAASVTTFEPESLSTGTGRFGSPAPTPASIPVRSPLSEKALLMQRQQQLDRMREELTTLESSRRVHRHAPKSDSGTVRSGVSTEGEMAELREQIRELQAQMRMYPTRQQQEGQEVVDMPPPTYTR</sequence>
<feature type="region of interest" description="Disordered" evidence="5">
    <location>
        <begin position="334"/>
        <end position="354"/>
    </location>
</feature>
<dbReference type="PANTHER" id="PTHR15549:SF26">
    <property type="entry name" value="AXIAL BUDDING PATTERN PROTEIN 2-RELATED"/>
    <property type="match status" value="1"/>
</dbReference>
<dbReference type="PANTHER" id="PTHR15549">
    <property type="entry name" value="PAIRED IMMUNOGLOBULIN-LIKE TYPE 2 RECEPTOR"/>
    <property type="match status" value="1"/>
</dbReference>